<dbReference type="EMBL" id="CP117268">
    <property type="protein sequence ID" value="WFS25112.1"/>
    <property type="molecule type" value="Genomic_DNA"/>
</dbReference>
<proteinExistence type="predicted"/>
<name>A0ABY8IND8_9HYPH</name>
<dbReference type="RefSeq" id="WP_142831039.1">
    <property type="nucleotide sequence ID" value="NZ_CP117268.1"/>
</dbReference>
<gene>
    <name evidence="1" type="ORF">PR018_22820</name>
</gene>
<protein>
    <submittedName>
        <fullName evidence="1">Uncharacterized protein</fullName>
    </submittedName>
</protein>
<reference evidence="1 2" key="2">
    <citation type="journal article" date="2023" name="MicrobiologyOpen">
        <title>Genomics of the tumorigenes clade of the family Rhizobiaceae and description of Rhizobium rhododendri sp. nov.</title>
        <authorList>
            <person name="Kuzmanovic N."/>
            <person name="diCenzo G.C."/>
            <person name="Bunk B."/>
            <person name="Sproeer C."/>
            <person name="Fruehling A."/>
            <person name="Neumann-Schaal M."/>
            <person name="Overmann J."/>
            <person name="Smalla K."/>
        </authorList>
    </citation>
    <scope>NUCLEOTIDE SEQUENCE [LARGE SCALE GENOMIC DNA]</scope>
    <source>
        <strain evidence="2">rho-6.2</strain>
        <plasmid evidence="1 2">unnamed1</plasmid>
    </source>
</reference>
<evidence type="ECO:0000313" key="1">
    <source>
        <dbReference type="EMBL" id="WFS25112.1"/>
    </source>
</evidence>
<organism evidence="1 2">
    <name type="scientific">Rhizobium rhododendri</name>
    <dbReference type="NCBI Taxonomy" id="2506430"/>
    <lineage>
        <taxon>Bacteria</taxon>
        <taxon>Pseudomonadati</taxon>
        <taxon>Pseudomonadota</taxon>
        <taxon>Alphaproteobacteria</taxon>
        <taxon>Hyphomicrobiales</taxon>
        <taxon>Rhizobiaceae</taxon>
        <taxon>Rhizobium/Agrobacterium group</taxon>
        <taxon>Rhizobium</taxon>
    </lineage>
</organism>
<geneLocation type="plasmid" evidence="1 2">
    <name>unnamed1</name>
</geneLocation>
<accession>A0ABY8IND8</accession>
<reference evidence="1 2" key="1">
    <citation type="journal article" date="2019" name="Phytopathology">
        <title>A Novel Group of Rhizobium tumorigenes-Like Agrobacteria Associated with Crown Gall Disease of Rhododendron and Blueberry.</title>
        <authorList>
            <person name="Kuzmanovic N."/>
            <person name="Behrens P."/>
            <person name="Idczak E."/>
            <person name="Wagner S."/>
            <person name="Gotz M."/>
            <person name="Sproer C."/>
            <person name="Bunk B."/>
            <person name="Overmann J."/>
            <person name="Smalla K."/>
        </authorList>
    </citation>
    <scope>NUCLEOTIDE SEQUENCE [LARGE SCALE GENOMIC DNA]</scope>
    <source>
        <strain evidence="2">rho-6.2</strain>
    </source>
</reference>
<sequence length="100" mass="11078">MITDPPHDAFWHALERFADGYAEGMFEGRRWGVTVNRSADRKRVWLYAEDLAGSDMVSFNLYRLNDAGLTLKPCEMSSDKVVTFVLGFVTGPSASTAAVS</sequence>
<keyword evidence="1" id="KW-0614">Plasmid</keyword>
<evidence type="ECO:0000313" key="2">
    <source>
        <dbReference type="Proteomes" id="UP000318939"/>
    </source>
</evidence>
<dbReference type="Proteomes" id="UP000318939">
    <property type="component" value="Plasmid unnamed1"/>
</dbReference>
<keyword evidence="2" id="KW-1185">Reference proteome</keyword>